<feature type="domain" description="HTH arsR-type" evidence="4">
    <location>
        <begin position="239"/>
        <end position="325"/>
    </location>
</feature>
<dbReference type="Proteomes" id="UP000677152">
    <property type="component" value="Chromosome"/>
</dbReference>
<dbReference type="InterPro" id="IPR036390">
    <property type="entry name" value="WH_DNA-bd_sf"/>
</dbReference>
<organism evidence="5 6">
    <name type="scientific">Actinosynnema pretiosum subsp. pretiosum</name>
    <dbReference type="NCBI Taxonomy" id="103721"/>
    <lineage>
        <taxon>Bacteria</taxon>
        <taxon>Bacillati</taxon>
        <taxon>Actinomycetota</taxon>
        <taxon>Actinomycetes</taxon>
        <taxon>Pseudonocardiales</taxon>
        <taxon>Pseudonocardiaceae</taxon>
        <taxon>Actinosynnema</taxon>
    </lineage>
</organism>
<dbReference type="PANTHER" id="PTHR43132">
    <property type="entry name" value="ARSENICAL RESISTANCE OPERON REPRESSOR ARSR-RELATED"/>
    <property type="match status" value="1"/>
</dbReference>
<dbReference type="SUPFAM" id="SSF46785">
    <property type="entry name" value="Winged helix' DNA-binding domain"/>
    <property type="match status" value="1"/>
</dbReference>
<dbReference type="AlphaFoldDB" id="A0AA45L1P7"/>
<keyword evidence="2" id="KW-0238">DNA-binding</keyword>
<evidence type="ECO:0000313" key="6">
    <source>
        <dbReference type="Proteomes" id="UP000677152"/>
    </source>
</evidence>
<reference evidence="5" key="1">
    <citation type="submission" date="2021-04" db="EMBL/GenBank/DDBJ databases">
        <title>Genomic sequence of Actinosynnema pretiosum subsp. pretiosum ATCC 31280 (C-14919).</title>
        <authorList>
            <person name="Bai L."/>
            <person name="Wang X."/>
            <person name="Xiao Y."/>
        </authorList>
    </citation>
    <scope>NUCLEOTIDE SEQUENCE</scope>
    <source>
        <strain evidence="5">ATCC 31280</strain>
    </source>
</reference>
<dbReference type="EMBL" id="CP073249">
    <property type="protein sequence ID" value="QUF01586.1"/>
    <property type="molecule type" value="Genomic_DNA"/>
</dbReference>
<dbReference type="CDD" id="cd00090">
    <property type="entry name" value="HTH_ARSR"/>
    <property type="match status" value="1"/>
</dbReference>
<proteinExistence type="predicted"/>
<keyword evidence="3" id="KW-0804">Transcription</keyword>
<dbReference type="GO" id="GO:0003700">
    <property type="term" value="F:DNA-binding transcription factor activity"/>
    <property type="evidence" value="ECO:0007669"/>
    <property type="project" value="InterPro"/>
</dbReference>
<protein>
    <submittedName>
        <fullName evidence="5">Helix-turn-helix transcriptional regulator</fullName>
    </submittedName>
</protein>
<dbReference type="PRINTS" id="PR00778">
    <property type="entry name" value="HTHARSR"/>
</dbReference>
<accession>A0AA45L1P7</accession>
<keyword evidence="1" id="KW-0805">Transcription regulation</keyword>
<dbReference type="InterPro" id="IPR001845">
    <property type="entry name" value="HTH_ArsR_DNA-bd_dom"/>
</dbReference>
<name>A0AA45L1P7_9PSEU</name>
<sequence>MAVLRIHFTDADLARTRVARDPDPLWETVLGLYRLANDDVPVFEPWRNRARLAVVERGAQAQVRMVRQLVPREGYFPDFLTPAEGRHGIAAGLEAVRGTPSLRLLGDIAYAARSRPLPAWAHRVARSDRDALDELVSALKGVHDVLVRPAWEDAQAAVAAERAALGRTILDAGVDAALETLRPTLRWNPPVLEADYPKPLDVRLGGRGALLVPSYFCWGNPVALVDPALPPVIVYPVRHPANWTPDRSRSLGALLGRTRAAVLAALTGTATTTELAARLRLSPASASEHVGVLRDSGLVVSRREGRTVLHSLTPLAQSLLEGRRA</sequence>
<dbReference type="SMART" id="SM00418">
    <property type="entry name" value="HTH_ARSR"/>
    <property type="match status" value="1"/>
</dbReference>
<evidence type="ECO:0000259" key="4">
    <source>
        <dbReference type="PROSITE" id="PS50987"/>
    </source>
</evidence>
<evidence type="ECO:0000256" key="3">
    <source>
        <dbReference type="ARBA" id="ARBA00023163"/>
    </source>
</evidence>
<evidence type="ECO:0000256" key="2">
    <source>
        <dbReference type="ARBA" id="ARBA00023125"/>
    </source>
</evidence>
<dbReference type="PANTHER" id="PTHR43132:SF8">
    <property type="entry name" value="HTH-TYPE TRANSCRIPTIONAL REGULATOR KMTR"/>
    <property type="match status" value="1"/>
</dbReference>
<dbReference type="InterPro" id="IPR011991">
    <property type="entry name" value="ArsR-like_HTH"/>
</dbReference>
<dbReference type="InterPro" id="IPR036388">
    <property type="entry name" value="WH-like_DNA-bd_sf"/>
</dbReference>
<dbReference type="PROSITE" id="PS50987">
    <property type="entry name" value="HTH_ARSR_2"/>
    <property type="match status" value="1"/>
</dbReference>
<dbReference type="GO" id="GO:0003677">
    <property type="term" value="F:DNA binding"/>
    <property type="evidence" value="ECO:0007669"/>
    <property type="project" value="UniProtKB-KW"/>
</dbReference>
<dbReference type="InterPro" id="IPR051011">
    <property type="entry name" value="Metal_resp_trans_reg"/>
</dbReference>
<dbReference type="Pfam" id="PF12840">
    <property type="entry name" value="HTH_20"/>
    <property type="match status" value="1"/>
</dbReference>
<evidence type="ECO:0000256" key="1">
    <source>
        <dbReference type="ARBA" id="ARBA00023015"/>
    </source>
</evidence>
<dbReference type="Gene3D" id="1.10.10.10">
    <property type="entry name" value="Winged helix-like DNA-binding domain superfamily/Winged helix DNA-binding domain"/>
    <property type="match status" value="1"/>
</dbReference>
<evidence type="ECO:0000313" key="5">
    <source>
        <dbReference type="EMBL" id="QUF01586.1"/>
    </source>
</evidence>
<gene>
    <name evidence="5" type="ORF">KCV87_18660</name>
</gene>